<dbReference type="EMBL" id="AKWM02000078">
    <property type="protein sequence ID" value="EKR98376.1"/>
    <property type="molecule type" value="Genomic_DNA"/>
</dbReference>
<dbReference type="Proteomes" id="UP000001343">
    <property type="component" value="Unassembled WGS sequence"/>
</dbReference>
<dbReference type="AlphaFoldDB" id="A0AA87MME8"/>
<evidence type="ECO:0000313" key="1">
    <source>
        <dbReference type="EMBL" id="EKR98376.1"/>
    </source>
</evidence>
<evidence type="ECO:0000313" key="2">
    <source>
        <dbReference type="Proteomes" id="UP000001343"/>
    </source>
</evidence>
<gene>
    <name evidence="1" type="ORF">LEP1GSC125_1848</name>
</gene>
<comment type="caution">
    <text evidence="1">The sequence shown here is derived from an EMBL/GenBank/DDBJ whole genome shotgun (WGS) entry which is preliminary data.</text>
</comment>
<reference evidence="1 2" key="1">
    <citation type="journal article" date="2014" name="Int. J. Syst. Evol. Microbiol.">
        <title>Leptospira mayottensis sp. nov., a pathogenic species of the genus Leptospira isolated from humans.</title>
        <authorList>
            <person name="Bourhy P."/>
            <person name="Collet L."/>
            <person name="Brisse S."/>
            <person name="Picardeau M."/>
        </authorList>
    </citation>
    <scope>NUCLEOTIDE SEQUENCE [LARGE SCALE GENOMIC DNA]</scope>
    <source>
        <strain evidence="1 2">200901122</strain>
    </source>
</reference>
<protein>
    <submittedName>
        <fullName evidence="1">Uncharacterized protein</fullName>
    </submittedName>
</protein>
<sequence length="515" mass="58162">MKFSARISKQVDSFVDRFRSKKTSIAFSPNSTKSFSQSSNEIIKYFDEVTPNYPFQMFPVLSKLALINPDFNQSLKRNIFLMNTGFEWKLEGASQSTVKSIQNEIDDWFDLHPGIANKLLRQTAIMGVLSAEAVPSFELDGIETVQLIPVAKVRFKKERIEGKNGGVRYKYVPFQNLENGNQLALNEEIYTYEALETDEDSPYGIPPAIAAIQAMYSQSRGMANLEKSTNKWSLLGFLSVVLSKFKPVPGTDLKTHGTQQKEFLKTSAKEIEKSIESGLLVGSEGTKIEHHSIASEKSSGLKDVMQIIEEQLSSGMDTDLFILGRPTSVTETYAKVSSKLFLMKGENVRHPVKNFLEKTLTLHLRMKGYKFTRLRGSWKEGRPLNPEDDALARKTNEDAEKIRTERLISLFNIGVLDLDTLAQEHGFEKALGTRISKNALGAFFRLSGIDPLSQEGKTLVNTYEHLFKRNQTGSNNDSQTDFESTEEKHDNLINFEEELEKKNCTLRSVARGRKH</sequence>
<organism evidence="1 2">
    <name type="scientific">Leptospira mayottensis 200901122</name>
    <dbReference type="NCBI Taxonomy" id="1193010"/>
    <lineage>
        <taxon>Bacteria</taxon>
        <taxon>Pseudomonadati</taxon>
        <taxon>Spirochaetota</taxon>
        <taxon>Spirochaetia</taxon>
        <taxon>Leptospirales</taxon>
        <taxon>Leptospiraceae</taxon>
        <taxon>Leptospira</taxon>
    </lineage>
</organism>
<dbReference type="RefSeq" id="WP_002764410.1">
    <property type="nucleotide sequence ID" value="NZ_AKWM02000078.1"/>
</dbReference>
<name>A0AA87MME8_9LEPT</name>
<accession>A0AA87MME8</accession>
<proteinExistence type="predicted"/>